<proteinExistence type="inferred from homology"/>
<evidence type="ECO:0000256" key="2">
    <source>
        <dbReference type="ARBA" id="ARBA00004141"/>
    </source>
</evidence>
<feature type="transmembrane region" description="Helical" evidence="9">
    <location>
        <begin position="194"/>
        <end position="212"/>
    </location>
</feature>
<dbReference type="Proteomes" id="UP000318017">
    <property type="component" value="Chromosome"/>
</dbReference>
<dbReference type="GO" id="GO:0016020">
    <property type="term" value="C:membrane"/>
    <property type="evidence" value="ECO:0007669"/>
    <property type="project" value="UniProtKB-SubCell"/>
</dbReference>
<keyword evidence="11" id="KW-1185">Reference proteome</keyword>
<feature type="transmembrane region" description="Helical" evidence="9">
    <location>
        <begin position="256"/>
        <end position="276"/>
    </location>
</feature>
<feature type="transmembrane region" description="Helical" evidence="9">
    <location>
        <begin position="130"/>
        <end position="149"/>
    </location>
</feature>
<dbReference type="CDD" id="cd13964">
    <property type="entry name" value="PT_UbiA_1"/>
    <property type="match status" value="1"/>
</dbReference>
<feature type="transmembrane region" description="Helical" evidence="9">
    <location>
        <begin position="288"/>
        <end position="306"/>
    </location>
</feature>
<dbReference type="PANTHER" id="PTHR11048:SF28">
    <property type="entry name" value="4-HYDROXYBENZOATE POLYPRENYLTRANSFERASE, MITOCHONDRIAL"/>
    <property type="match status" value="1"/>
</dbReference>
<dbReference type="PANTHER" id="PTHR11048">
    <property type="entry name" value="PRENYLTRANSFERASES"/>
    <property type="match status" value="1"/>
</dbReference>
<dbReference type="GO" id="GO:0016765">
    <property type="term" value="F:transferase activity, transferring alkyl or aryl (other than methyl) groups"/>
    <property type="evidence" value="ECO:0007669"/>
    <property type="project" value="InterPro"/>
</dbReference>
<dbReference type="InterPro" id="IPR000537">
    <property type="entry name" value="UbiA_prenyltransferase"/>
</dbReference>
<evidence type="ECO:0000313" key="10">
    <source>
        <dbReference type="EMBL" id="QDV27260.1"/>
    </source>
</evidence>
<evidence type="ECO:0000256" key="3">
    <source>
        <dbReference type="ARBA" id="ARBA00005985"/>
    </source>
</evidence>
<feature type="transmembrane region" description="Helical" evidence="9">
    <location>
        <begin position="161"/>
        <end position="182"/>
    </location>
</feature>
<comment type="cofactor">
    <cofactor evidence="1">
        <name>Mg(2+)</name>
        <dbReference type="ChEBI" id="CHEBI:18420"/>
    </cofactor>
</comment>
<evidence type="ECO:0000256" key="4">
    <source>
        <dbReference type="ARBA" id="ARBA00022475"/>
    </source>
</evidence>
<protein>
    <submittedName>
        <fullName evidence="10">Prenyltransferase</fullName>
    </submittedName>
</protein>
<dbReference type="Gene3D" id="1.10.357.140">
    <property type="entry name" value="UbiA prenyltransferase"/>
    <property type="match status" value="1"/>
</dbReference>
<evidence type="ECO:0000256" key="8">
    <source>
        <dbReference type="ARBA" id="ARBA00023136"/>
    </source>
</evidence>
<dbReference type="InterPro" id="IPR044878">
    <property type="entry name" value="UbiA_sf"/>
</dbReference>
<feature type="transmembrane region" description="Helical" evidence="9">
    <location>
        <begin position="57"/>
        <end position="79"/>
    </location>
</feature>
<evidence type="ECO:0000256" key="6">
    <source>
        <dbReference type="ARBA" id="ARBA00022692"/>
    </source>
</evidence>
<evidence type="ECO:0000313" key="11">
    <source>
        <dbReference type="Proteomes" id="UP000318017"/>
    </source>
</evidence>
<comment type="subcellular location">
    <subcellularLocation>
        <location evidence="2">Membrane</location>
        <topology evidence="2">Multi-pass membrane protein</topology>
    </subcellularLocation>
</comment>
<evidence type="ECO:0000256" key="7">
    <source>
        <dbReference type="ARBA" id="ARBA00022989"/>
    </source>
</evidence>
<feature type="transmembrane region" description="Helical" evidence="9">
    <location>
        <begin position="224"/>
        <end position="244"/>
    </location>
</feature>
<evidence type="ECO:0000256" key="9">
    <source>
        <dbReference type="SAM" id="Phobius"/>
    </source>
</evidence>
<evidence type="ECO:0000256" key="5">
    <source>
        <dbReference type="ARBA" id="ARBA00022679"/>
    </source>
</evidence>
<feature type="transmembrane region" description="Helical" evidence="9">
    <location>
        <begin position="100"/>
        <end position="124"/>
    </location>
</feature>
<reference evidence="10 11" key="1">
    <citation type="submission" date="2019-02" db="EMBL/GenBank/DDBJ databases">
        <title>Deep-cultivation of Planctomycetes and their phenomic and genomic characterization uncovers novel biology.</title>
        <authorList>
            <person name="Wiegand S."/>
            <person name="Jogler M."/>
            <person name="Boedeker C."/>
            <person name="Pinto D."/>
            <person name="Vollmers J."/>
            <person name="Rivas-Marin E."/>
            <person name="Kohn T."/>
            <person name="Peeters S.H."/>
            <person name="Heuer A."/>
            <person name="Rast P."/>
            <person name="Oberbeckmann S."/>
            <person name="Bunk B."/>
            <person name="Jeske O."/>
            <person name="Meyerdierks A."/>
            <person name="Storesund J.E."/>
            <person name="Kallscheuer N."/>
            <person name="Luecker S."/>
            <person name="Lage O.M."/>
            <person name="Pohl T."/>
            <person name="Merkel B.J."/>
            <person name="Hornburger P."/>
            <person name="Mueller R.-W."/>
            <person name="Bruemmer F."/>
            <person name="Labrenz M."/>
            <person name="Spormann A.M."/>
            <person name="Op den Camp H."/>
            <person name="Overmann J."/>
            <person name="Amann R."/>
            <person name="Jetten M.S.M."/>
            <person name="Mascher T."/>
            <person name="Medema M.H."/>
            <person name="Devos D.P."/>
            <person name="Kaster A.-K."/>
            <person name="Ovreas L."/>
            <person name="Rohde M."/>
            <person name="Galperin M.Y."/>
            <person name="Jogler C."/>
        </authorList>
    </citation>
    <scope>NUCLEOTIDE SEQUENCE [LARGE SCALE GENOMIC DNA]</scope>
    <source>
        <strain evidence="10 11">Q31a</strain>
    </source>
</reference>
<dbReference type="EMBL" id="CP036298">
    <property type="protein sequence ID" value="QDV27260.1"/>
    <property type="molecule type" value="Genomic_DNA"/>
</dbReference>
<gene>
    <name evidence="10" type="ORF">Q31a_56480</name>
</gene>
<dbReference type="InterPro" id="IPR039653">
    <property type="entry name" value="Prenyltransferase"/>
</dbReference>
<dbReference type="AlphaFoldDB" id="A0A518GFC8"/>
<keyword evidence="5 10" id="KW-0808">Transferase</keyword>
<keyword evidence="7 9" id="KW-1133">Transmembrane helix</keyword>
<feature type="transmembrane region" description="Helical" evidence="9">
    <location>
        <begin position="312"/>
        <end position="331"/>
    </location>
</feature>
<evidence type="ECO:0000256" key="1">
    <source>
        <dbReference type="ARBA" id="ARBA00001946"/>
    </source>
</evidence>
<sequence length="334" mass="35779">MNRQLDADVDGLDIDRLQWGTLRDWGQLVRLPNTFTLFSDCLAAAIVAGSRFAPLTALLPTVVASLFAYWAGMILNDVVDIEEDRETRASRPLVAGRISPALANHIATAMLLLGPGIILLVNSFHEVQQLWFGAAFGASVLLSMTVRAYNSVLKSTPLGPVLMGLCRTLNILMVGFTMLAVNGAEAIPQMPLDLLLFAAGIGLYILGVTIYASQEERESSSAVLVIGILFEIAGLAAVALAPKLTSAEQVWTLDPVRGFPLLIALIGLTVVNRGLSGVWHPVSRKVQLAVRHAILTLILVDAAVVLAWEGPWFGAVVLALLIPALTSALRFRST</sequence>
<keyword evidence="8 9" id="KW-0472">Membrane</keyword>
<organism evidence="10 11">
    <name type="scientific">Aureliella helgolandensis</name>
    <dbReference type="NCBI Taxonomy" id="2527968"/>
    <lineage>
        <taxon>Bacteria</taxon>
        <taxon>Pseudomonadati</taxon>
        <taxon>Planctomycetota</taxon>
        <taxon>Planctomycetia</taxon>
        <taxon>Pirellulales</taxon>
        <taxon>Pirellulaceae</taxon>
        <taxon>Aureliella</taxon>
    </lineage>
</organism>
<dbReference type="GO" id="GO:0006744">
    <property type="term" value="P:ubiquinone biosynthetic process"/>
    <property type="evidence" value="ECO:0007669"/>
    <property type="project" value="TreeGrafter"/>
</dbReference>
<dbReference type="RefSeq" id="WP_197355703.1">
    <property type="nucleotide sequence ID" value="NZ_CP036298.1"/>
</dbReference>
<dbReference type="KEGG" id="ahel:Q31a_56480"/>
<comment type="similarity">
    <text evidence="3">Belongs to the UbiA prenyltransferase family.</text>
</comment>
<keyword evidence="6 9" id="KW-0812">Transmembrane</keyword>
<accession>A0A518GFC8</accession>
<dbReference type="Pfam" id="PF01040">
    <property type="entry name" value="UbiA"/>
    <property type="match status" value="1"/>
</dbReference>
<name>A0A518GFC8_9BACT</name>
<keyword evidence="4" id="KW-1003">Cell membrane</keyword>